<name>A0AAW1Q903_9CHLO</name>
<protein>
    <submittedName>
        <fullName evidence="5">Uncharacterized protein</fullName>
    </submittedName>
</protein>
<feature type="region of interest" description="Disordered" evidence="4">
    <location>
        <begin position="1"/>
        <end position="68"/>
    </location>
</feature>
<dbReference type="PANTHER" id="PTHR13107">
    <property type="entry name" value="N6-ADENOSINE-METHYLTRANSFERASE NON-CATALYTIC SUBUNIT"/>
    <property type="match status" value="1"/>
</dbReference>
<dbReference type="InterPro" id="IPR007757">
    <property type="entry name" value="MT-A70-like"/>
</dbReference>
<dbReference type="PROSITE" id="PS00092">
    <property type="entry name" value="N6_MTASE"/>
    <property type="match status" value="1"/>
</dbReference>
<keyword evidence="6" id="KW-1185">Reference proteome</keyword>
<evidence type="ECO:0000256" key="4">
    <source>
        <dbReference type="SAM" id="MobiDB-lite"/>
    </source>
</evidence>
<keyword evidence="2" id="KW-0539">Nucleus</keyword>
<dbReference type="InterPro" id="IPR002052">
    <property type="entry name" value="DNA_methylase_N6_adenine_CS"/>
</dbReference>
<organism evidence="5 6">
    <name type="scientific">Apatococcus lobatus</name>
    <dbReference type="NCBI Taxonomy" id="904363"/>
    <lineage>
        <taxon>Eukaryota</taxon>
        <taxon>Viridiplantae</taxon>
        <taxon>Chlorophyta</taxon>
        <taxon>core chlorophytes</taxon>
        <taxon>Trebouxiophyceae</taxon>
        <taxon>Chlorellales</taxon>
        <taxon>Chlorellaceae</taxon>
        <taxon>Apatococcus</taxon>
    </lineage>
</organism>
<dbReference type="EMBL" id="JALJOS010000069">
    <property type="protein sequence ID" value="KAK9817456.1"/>
    <property type="molecule type" value="Genomic_DNA"/>
</dbReference>
<evidence type="ECO:0000256" key="2">
    <source>
        <dbReference type="ARBA" id="ARBA00023242"/>
    </source>
</evidence>
<dbReference type="PROSITE" id="PS51592">
    <property type="entry name" value="SAM_MTA70L_2"/>
    <property type="match status" value="1"/>
</dbReference>
<dbReference type="PROSITE" id="PS51143">
    <property type="entry name" value="MT_A70"/>
    <property type="match status" value="1"/>
</dbReference>
<reference evidence="5 6" key="1">
    <citation type="journal article" date="2024" name="Nat. Commun.">
        <title>Phylogenomics reveals the evolutionary origins of lichenization in chlorophyte algae.</title>
        <authorList>
            <person name="Puginier C."/>
            <person name="Libourel C."/>
            <person name="Otte J."/>
            <person name="Skaloud P."/>
            <person name="Haon M."/>
            <person name="Grisel S."/>
            <person name="Petersen M."/>
            <person name="Berrin J.G."/>
            <person name="Delaux P.M."/>
            <person name="Dal Grande F."/>
            <person name="Keller J."/>
        </authorList>
    </citation>
    <scope>NUCLEOTIDE SEQUENCE [LARGE SCALE GENOMIC DNA]</scope>
    <source>
        <strain evidence="5 6">SAG 2145</strain>
    </source>
</reference>
<dbReference type="SUPFAM" id="SSF53335">
    <property type="entry name" value="S-adenosyl-L-methionine-dependent methyltransferases"/>
    <property type="match status" value="1"/>
</dbReference>
<evidence type="ECO:0000313" key="5">
    <source>
        <dbReference type="EMBL" id="KAK9817456.1"/>
    </source>
</evidence>
<sequence>MAGPRGPAWDQPGRPTFGSRPEGSELGDEPMGPAPPGPPGAGFLGRNWNGRNSGGGRSDRERDMMMDGMSGARPMMEPHLDNMLLPMSGMMDQQMRMGPGGMMGGMPPMGMGMPDFGMPPGAHDMGNGPRPSPHFPHGMMPPPPGMMMGPDMMGLGPPGPLGMGMPGDDLMLSGMNGAPNDLAFGFDNQQGMIGGRGRGRQRINRQTGGRQGPAGRMPMGPSRGEQSDYCQHFVDTGQRPQNFLRDAHLTDRYADYPNLKDLVERKDNLVATRASPPFFMRADLKEVHLTPDLFGTKFDVVLIDPPWEEYVRRSPGIGDGISWSWQDIRDLDIGSITDIPSFVFLWCGSAEGLDAGRHCLTKWGFRRAEDICWIKTNRDPSRKATSTIRQDAQAVLQHTKEHCLMGIKGTVRRATDGHIIHSNIDTDIIVSEEMPFGSVRKPEEMYLIIERFCLGRRRLELFGEDHNIRNGWVTLGLGLSSSNLDPLAYSSNFLHHDGTPHVSTHGKPQPGMPHLLGTSEEIEMLRPRSPPGGGKG</sequence>
<evidence type="ECO:0000256" key="1">
    <source>
        <dbReference type="ARBA" id="ARBA00004123"/>
    </source>
</evidence>
<dbReference type="InterPro" id="IPR029063">
    <property type="entry name" value="SAM-dependent_MTases_sf"/>
</dbReference>
<dbReference type="GO" id="GO:0008168">
    <property type="term" value="F:methyltransferase activity"/>
    <property type="evidence" value="ECO:0007669"/>
    <property type="project" value="InterPro"/>
</dbReference>
<dbReference type="GO" id="GO:0005634">
    <property type="term" value="C:nucleus"/>
    <property type="evidence" value="ECO:0007669"/>
    <property type="project" value="UniProtKB-SubCell"/>
</dbReference>
<gene>
    <name evidence="5" type="ORF">WJX74_002156</name>
</gene>
<accession>A0AAW1Q903</accession>
<proteinExistence type="inferred from homology"/>
<evidence type="ECO:0000256" key="3">
    <source>
        <dbReference type="PROSITE-ProRule" id="PRU00489"/>
    </source>
</evidence>
<comment type="similarity">
    <text evidence="3">Belongs to the MT-A70-like family.</text>
</comment>
<evidence type="ECO:0000313" key="6">
    <source>
        <dbReference type="Proteomes" id="UP001438707"/>
    </source>
</evidence>
<dbReference type="GO" id="GO:0032259">
    <property type="term" value="P:methylation"/>
    <property type="evidence" value="ECO:0007669"/>
    <property type="project" value="InterPro"/>
</dbReference>
<dbReference type="PANTHER" id="PTHR13107:SF0">
    <property type="entry name" value="N6-ADENOSINE-METHYLTRANSFERASE NON-CATALYTIC SUBUNIT"/>
    <property type="match status" value="1"/>
</dbReference>
<dbReference type="InterPro" id="IPR045123">
    <property type="entry name" value="METTL14-like"/>
</dbReference>
<comment type="subcellular location">
    <subcellularLocation>
        <location evidence="1">Nucleus</location>
    </subcellularLocation>
</comment>
<feature type="region of interest" description="Disordered" evidence="4">
    <location>
        <begin position="194"/>
        <end position="227"/>
    </location>
</feature>
<dbReference type="Proteomes" id="UP001438707">
    <property type="component" value="Unassembled WGS sequence"/>
</dbReference>
<dbReference type="GO" id="GO:0003729">
    <property type="term" value="F:mRNA binding"/>
    <property type="evidence" value="ECO:0007669"/>
    <property type="project" value="TreeGrafter"/>
</dbReference>
<dbReference type="AlphaFoldDB" id="A0AAW1Q903"/>
<dbReference type="Pfam" id="PF05063">
    <property type="entry name" value="MT-A70"/>
    <property type="match status" value="1"/>
</dbReference>
<comment type="caution">
    <text evidence="5">The sequence shown here is derived from an EMBL/GenBank/DDBJ whole genome shotgun (WGS) entry which is preliminary data.</text>
</comment>
<dbReference type="GO" id="GO:0036396">
    <property type="term" value="C:RNA N6-methyladenosine methyltransferase complex"/>
    <property type="evidence" value="ECO:0007669"/>
    <property type="project" value="TreeGrafter"/>
</dbReference>